<keyword evidence="2" id="KW-1185">Reference proteome</keyword>
<name>A0ABP5IY31_9ACTN</name>
<accession>A0ABP5IY31</accession>
<evidence type="ECO:0000313" key="1">
    <source>
        <dbReference type="EMBL" id="GAA2108663.1"/>
    </source>
</evidence>
<organism evidence="1 2">
    <name type="scientific">Streptomyces synnematoformans</name>
    <dbReference type="NCBI Taxonomy" id="415721"/>
    <lineage>
        <taxon>Bacteria</taxon>
        <taxon>Bacillati</taxon>
        <taxon>Actinomycetota</taxon>
        <taxon>Actinomycetes</taxon>
        <taxon>Kitasatosporales</taxon>
        <taxon>Streptomycetaceae</taxon>
        <taxon>Streptomyces</taxon>
    </lineage>
</organism>
<gene>
    <name evidence="1" type="ORF">GCM10009802_04580</name>
</gene>
<sequence>MALWLPGMTVTAARLNAGILSGRETLDFSTGTTINAAGSGYDQDYIRQHVDVAFPVGFFSSTPIVSVTAHTSVPGVVLEVGYTNPSTTGFTLTGARFSTTATTVDWIAFEL</sequence>
<dbReference type="EMBL" id="BAAAPF010000004">
    <property type="protein sequence ID" value="GAA2108663.1"/>
    <property type="molecule type" value="Genomic_DNA"/>
</dbReference>
<evidence type="ECO:0008006" key="3">
    <source>
        <dbReference type="Google" id="ProtNLM"/>
    </source>
</evidence>
<dbReference type="Proteomes" id="UP001500443">
    <property type="component" value="Unassembled WGS sequence"/>
</dbReference>
<reference evidence="2" key="1">
    <citation type="journal article" date="2019" name="Int. J. Syst. Evol. Microbiol.">
        <title>The Global Catalogue of Microorganisms (GCM) 10K type strain sequencing project: providing services to taxonomists for standard genome sequencing and annotation.</title>
        <authorList>
            <consortium name="The Broad Institute Genomics Platform"/>
            <consortium name="The Broad Institute Genome Sequencing Center for Infectious Disease"/>
            <person name="Wu L."/>
            <person name="Ma J."/>
        </authorList>
    </citation>
    <scope>NUCLEOTIDE SEQUENCE [LARGE SCALE GENOMIC DNA]</scope>
    <source>
        <strain evidence="2">JCM 15481</strain>
    </source>
</reference>
<protein>
    <recommendedName>
        <fullName evidence="3">H-type lectin domain-containing protein</fullName>
    </recommendedName>
</protein>
<dbReference type="RefSeq" id="WP_344287304.1">
    <property type="nucleotide sequence ID" value="NZ_BAAAPF010000004.1"/>
</dbReference>
<proteinExistence type="predicted"/>
<comment type="caution">
    <text evidence="1">The sequence shown here is derived from an EMBL/GenBank/DDBJ whole genome shotgun (WGS) entry which is preliminary data.</text>
</comment>
<evidence type="ECO:0000313" key="2">
    <source>
        <dbReference type="Proteomes" id="UP001500443"/>
    </source>
</evidence>